<dbReference type="AlphaFoldDB" id="A0A0E0G634"/>
<feature type="region of interest" description="Disordered" evidence="1">
    <location>
        <begin position="59"/>
        <end position="79"/>
    </location>
</feature>
<proteinExistence type="predicted"/>
<evidence type="ECO:0000313" key="2">
    <source>
        <dbReference type="EnsemblPlants" id="ONIVA02G16720.1"/>
    </source>
</evidence>
<keyword evidence="3" id="KW-1185">Reference proteome</keyword>
<reference evidence="2" key="1">
    <citation type="submission" date="2015-04" db="UniProtKB">
        <authorList>
            <consortium name="EnsemblPlants"/>
        </authorList>
    </citation>
    <scope>IDENTIFICATION</scope>
    <source>
        <strain evidence="2">SL10</strain>
    </source>
</reference>
<organism evidence="2">
    <name type="scientific">Oryza nivara</name>
    <name type="common">Indian wild rice</name>
    <name type="synonym">Oryza sativa f. spontanea</name>
    <dbReference type="NCBI Taxonomy" id="4536"/>
    <lineage>
        <taxon>Eukaryota</taxon>
        <taxon>Viridiplantae</taxon>
        <taxon>Streptophyta</taxon>
        <taxon>Embryophyta</taxon>
        <taxon>Tracheophyta</taxon>
        <taxon>Spermatophyta</taxon>
        <taxon>Magnoliopsida</taxon>
        <taxon>Liliopsida</taxon>
        <taxon>Poales</taxon>
        <taxon>Poaceae</taxon>
        <taxon>BOP clade</taxon>
        <taxon>Oryzoideae</taxon>
        <taxon>Oryzeae</taxon>
        <taxon>Oryzinae</taxon>
        <taxon>Oryza</taxon>
    </lineage>
</organism>
<dbReference type="Gramene" id="ONIVA02G16720.1">
    <property type="protein sequence ID" value="ONIVA02G16720.1"/>
    <property type="gene ID" value="ONIVA02G16720"/>
</dbReference>
<sequence length="187" mass="20442">MKDEVAPFPSTPAELFELSLSFSVSLSIHVRPSPPPADLLLYSSPSSFFSPLASPHSGDSIFSLSPPLPPQTSHHQNSLSLASSHYYTRRSGHPPLSLCLPAPSLGAPHPGTPSPADFSTPQPPEHRRLARPLLSLLSAPTETEEEDDEKKRRQKETPPWKLYAFYGDIRVVLNPDVKPKIVKPGIT</sequence>
<accession>A0A0E0G634</accession>
<reference evidence="2" key="2">
    <citation type="submission" date="2018-04" db="EMBL/GenBank/DDBJ databases">
        <title>OnivRS2 (Oryza nivara Reference Sequence Version 2).</title>
        <authorList>
            <person name="Zhang J."/>
            <person name="Kudrna D."/>
            <person name="Lee S."/>
            <person name="Talag J."/>
            <person name="Rajasekar S."/>
            <person name="Welchert J."/>
            <person name="Hsing Y.-I."/>
            <person name="Wing R.A."/>
        </authorList>
    </citation>
    <scope>NUCLEOTIDE SEQUENCE [LARGE SCALE GENOMIC DNA]</scope>
    <source>
        <strain evidence="2">SL10</strain>
    </source>
</reference>
<name>A0A0E0G634_ORYNI</name>
<dbReference type="OMA" id="GISRHHH"/>
<evidence type="ECO:0000313" key="3">
    <source>
        <dbReference type="Proteomes" id="UP000006591"/>
    </source>
</evidence>
<evidence type="ECO:0000256" key="1">
    <source>
        <dbReference type="SAM" id="MobiDB-lite"/>
    </source>
</evidence>
<feature type="compositionally biased region" description="Low complexity" evidence="1">
    <location>
        <begin position="97"/>
        <end position="108"/>
    </location>
</feature>
<feature type="compositionally biased region" description="Low complexity" evidence="1">
    <location>
        <begin position="131"/>
        <end position="141"/>
    </location>
</feature>
<dbReference type="Proteomes" id="UP000006591">
    <property type="component" value="Chromosome 2"/>
</dbReference>
<dbReference type="HOGENOM" id="CLU_1449848_0_0_1"/>
<dbReference type="EnsemblPlants" id="ONIVA02G16720.1">
    <property type="protein sequence ID" value="ONIVA02G16720.1"/>
    <property type="gene ID" value="ONIVA02G16720"/>
</dbReference>
<protein>
    <submittedName>
        <fullName evidence="2">Uncharacterized protein</fullName>
    </submittedName>
</protein>
<feature type="region of interest" description="Disordered" evidence="1">
    <location>
        <begin position="97"/>
        <end position="157"/>
    </location>
</feature>